<reference evidence="1 2" key="1">
    <citation type="submission" date="2019-07" db="EMBL/GenBank/DDBJ databases">
        <title>Whole genome shotgun sequence of Chryseobacterium hagamense NBRC 105253.</title>
        <authorList>
            <person name="Hosoyama A."/>
            <person name="Uohara A."/>
            <person name="Ohji S."/>
            <person name="Ichikawa N."/>
        </authorList>
    </citation>
    <scope>NUCLEOTIDE SEQUENCE [LARGE SCALE GENOMIC DNA]</scope>
    <source>
        <strain evidence="1 2">NBRC 105253</strain>
    </source>
</reference>
<dbReference type="AlphaFoldDB" id="A0A511YN53"/>
<evidence type="ECO:0000313" key="1">
    <source>
        <dbReference type="EMBL" id="GEN76632.1"/>
    </source>
</evidence>
<keyword evidence="2" id="KW-1185">Reference proteome</keyword>
<comment type="caution">
    <text evidence="1">The sequence shown here is derived from an EMBL/GenBank/DDBJ whole genome shotgun (WGS) entry which is preliminary data.</text>
</comment>
<name>A0A511YN53_9FLAO</name>
<protein>
    <submittedName>
        <fullName evidence="1">Uncharacterized protein</fullName>
    </submittedName>
</protein>
<gene>
    <name evidence="1" type="ORF">CHA01nite_23720</name>
</gene>
<dbReference type="RefSeq" id="WP_146941666.1">
    <property type="nucleotide sequence ID" value="NZ_BJYJ01000011.1"/>
</dbReference>
<organism evidence="1 2">
    <name type="scientific">Chryseobacterium hagamense</name>
    <dbReference type="NCBI Taxonomy" id="395935"/>
    <lineage>
        <taxon>Bacteria</taxon>
        <taxon>Pseudomonadati</taxon>
        <taxon>Bacteroidota</taxon>
        <taxon>Flavobacteriia</taxon>
        <taxon>Flavobacteriales</taxon>
        <taxon>Weeksellaceae</taxon>
        <taxon>Chryseobacterium group</taxon>
        <taxon>Chryseobacterium</taxon>
    </lineage>
</organism>
<accession>A0A511YN53</accession>
<sequence>MQSHYNYVFDSITNTYNFATKNNILYRVAFVVVEIFSTISGEEIPNIYQLIIEKATDELEPFDTKVSKTIEHIIERFFQKTENALIYVCSDEDERARIRHEIFDMWYRNSDYKNWIVKIDNIMKFNIKNEIQKLYTSFLFHKQNLNYEKLIQIYTQIENVLNEEK</sequence>
<dbReference type="OrthoDB" id="955741at2"/>
<evidence type="ECO:0000313" key="2">
    <source>
        <dbReference type="Proteomes" id="UP000321863"/>
    </source>
</evidence>
<dbReference type="EMBL" id="BJYJ01000011">
    <property type="protein sequence ID" value="GEN76632.1"/>
    <property type="molecule type" value="Genomic_DNA"/>
</dbReference>
<dbReference type="Pfam" id="PF19666">
    <property type="entry name" value="DUF6169"/>
    <property type="match status" value="1"/>
</dbReference>
<dbReference type="Proteomes" id="UP000321863">
    <property type="component" value="Unassembled WGS sequence"/>
</dbReference>
<dbReference type="InterPro" id="IPR046167">
    <property type="entry name" value="DUF6169"/>
</dbReference>
<proteinExistence type="predicted"/>